<dbReference type="InterPro" id="IPR027417">
    <property type="entry name" value="P-loop_NTPase"/>
</dbReference>
<organism evidence="3 4">
    <name type="scientific">Acer saccharum</name>
    <name type="common">Sugar maple</name>
    <dbReference type="NCBI Taxonomy" id="4024"/>
    <lineage>
        <taxon>Eukaryota</taxon>
        <taxon>Viridiplantae</taxon>
        <taxon>Streptophyta</taxon>
        <taxon>Embryophyta</taxon>
        <taxon>Tracheophyta</taxon>
        <taxon>Spermatophyta</taxon>
        <taxon>Magnoliopsida</taxon>
        <taxon>eudicotyledons</taxon>
        <taxon>Gunneridae</taxon>
        <taxon>Pentapetalae</taxon>
        <taxon>rosids</taxon>
        <taxon>malvids</taxon>
        <taxon>Sapindales</taxon>
        <taxon>Sapindaceae</taxon>
        <taxon>Hippocastanoideae</taxon>
        <taxon>Acereae</taxon>
        <taxon>Acer</taxon>
    </lineage>
</organism>
<protein>
    <recommendedName>
        <fullName evidence="2">AAA+ ATPase domain-containing protein</fullName>
    </recommendedName>
</protein>
<dbReference type="InterPro" id="IPR042197">
    <property type="entry name" value="Apaf_helical"/>
</dbReference>
<evidence type="ECO:0000313" key="4">
    <source>
        <dbReference type="Proteomes" id="UP001168877"/>
    </source>
</evidence>
<name>A0AA39S045_ACESA</name>
<dbReference type="Gene3D" id="1.10.8.430">
    <property type="entry name" value="Helical domain of apoptotic protease-activating factors"/>
    <property type="match status" value="1"/>
</dbReference>
<dbReference type="InterPro" id="IPR002182">
    <property type="entry name" value="NB-ARC"/>
</dbReference>
<dbReference type="InterPro" id="IPR044974">
    <property type="entry name" value="Disease_R_plants"/>
</dbReference>
<dbReference type="PANTHER" id="PTHR11017">
    <property type="entry name" value="LEUCINE-RICH REPEAT-CONTAINING PROTEIN"/>
    <property type="match status" value="1"/>
</dbReference>
<gene>
    <name evidence="3" type="ORF">LWI29_029363</name>
</gene>
<feature type="domain" description="AAA+ ATPase" evidence="2">
    <location>
        <begin position="55"/>
        <end position="194"/>
    </location>
</feature>
<dbReference type="PRINTS" id="PR00364">
    <property type="entry name" value="DISEASERSIST"/>
</dbReference>
<evidence type="ECO:0000256" key="1">
    <source>
        <dbReference type="ARBA" id="ARBA00023027"/>
    </source>
</evidence>
<dbReference type="SMART" id="SM00382">
    <property type="entry name" value="AAA"/>
    <property type="match status" value="1"/>
</dbReference>
<proteinExistence type="predicted"/>
<dbReference type="Pfam" id="PF00931">
    <property type="entry name" value="NB-ARC"/>
    <property type="match status" value="1"/>
</dbReference>
<dbReference type="GO" id="GO:0006952">
    <property type="term" value="P:defense response"/>
    <property type="evidence" value="ECO:0007669"/>
    <property type="project" value="InterPro"/>
</dbReference>
<dbReference type="PANTHER" id="PTHR11017:SF559">
    <property type="entry name" value="DISEASE RESISTANCE PROTEIN CHL1"/>
    <property type="match status" value="1"/>
</dbReference>
<dbReference type="SUPFAM" id="SSF52540">
    <property type="entry name" value="P-loop containing nucleoside triphosphate hydrolases"/>
    <property type="match status" value="1"/>
</dbReference>
<evidence type="ECO:0000313" key="3">
    <source>
        <dbReference type="EMBL" id="KAK0582770.1"/>
    </source>
</evidence>
<reference evidence="3" key="2">
    <citation type="submission" date="2023-06" db="EMBL/GenBank/DDBJ databases">
        <authorList>
            <person name="Swenson N.G."/>
            <person name="Wegrzyn J.L."/>
            <person name="Mcevoy S.L."/>
        </authorList>
    </citation>
    <scope>NUCLEOTIDE SEQUENCE</scope>
    <source>
        <strain evidence="3">NS2018</strain>
        <tissue evidence="3">Leaf</tissue>
    </source>
</reference>
<accession>A0AA39S045</accession>
<reference evidence="3" key="1">
    <citation type="journal article" date="2022" name="Plant J.">
        <title>Strategies of tolerance reflected in two North American maple genomes.</title>
        <authorList>
            <person name="McEvoy S.L."/>
            <person name="Sezen U.U."/>
            <person name="Trouern-Trend A."/>
            <person name="McMahon S.M."/>
            <person name="Schaberg P.G."/>
            <person name="Yang J."/>
            <person name="Wegrzyn J.L."/>
            <person name="Swenson N.G."/>
        </authorList>
    </citation>
    <scope>NUCLEOTIDE SEQUENCE</scope>
    <source>
        <strain evidence="3">NS2018</strain>
    </source>
</reference>
<dbReference type="AlphaFoldDB" id="A0AA39S045"/>
<keyword evidence="4" id="KW-1185">Reference proteome</keyword>
<dbReference type="Gene3D" id="3.40.50.300">
    <property type="entry name" value="P-loop containing nucleotide triphosphate hydrolases"/>
    <property type="match status" value="1"/>
</dbReference>
<comment type="caution">
    <text evidence="3">The sequence shown here is derived from an EMBL/GenBank/DDBJ whole genome shotgun (WGS) entry which is preliminary data.</text>
</comment>
<dbReference type="Proteomes" id="UP001168877">
    <property type="component" value="Unassembled WGS sequence"/>
</dbReference>
<dbReference type="EMBL" id="JAUESC010000384">
    <property type="protein sequence ID" value="KAK0582770.1"/>
    <property type="molecule type" value="Genomic_DNA"/>
</dbReference>
<dbReference type="GO" id="GO:0043531">
    <property type="term" value="F:ADP binding"/>
    <property type="evidence" value="ECO:0007669"/>
    <property type="project" value="InterPro"/>
</dbReference>
<sequence length="255" mass="28957">MNNSKSEANLIEDIVDNISRRLINLLPSVIGDQLVGIEPRVEEIYKLLELELDDRVTFVGICGMGGIGKTTIARLVYERLSNKYEGSCFLANVREIFSEKRGVVHLQQMLLTKILKVTNLNICDGYEGISLIRRRLCKKKVFLVLDDVDQLEQLEQLAGINDWFGSGSRIVITTRDEHVLVSHGIKNLYSVQGFNYYEAQSLFRLKAFKNIQQTTDYVELLEDTVRYANGLPLALEVLGSLLCDRSVNQWKSALK</sequence>
<keyword evidence="1" id="KW-0520">NAD</keyword>
<evidence type="ECO:0000259" key="2">
    <source>
        <dbReference type="SMART" id="SM00382"/>
    </source>
</evidence>
<dbReference type="InterPro" id="IPR003593">
    <property type="entry name" value="AAA+_ATPase"/>
</dbReference>